<dbReference type="InterPro" id="IPR001610">
    <property type="entry name" value="PAC"/>
</dbReference>
<dbReference type="NCBIfam" id="TIGR00229">
    <property type="entry name" value="sensory_box"/>
    <property type="match status" value="1"/>
</dbReference>
<dbReference type="InterPro" id="IPR004358">
    <property type="entry name" value="Sig_transdc_His_kin-like_C"/>
</dbReference>
<dbReference type="GO" id="GO:0030295">
    <property type="term" value="F:protein kinase activator activity"/>
    <property type="evidence" value="ECO:0007669"/>
    <property type="project" value="TreeGrafter"/>
</dbReference>
<dbReference type="Gene3D" id="3.30.450.20">
    <property type="entry name" value="PAS domain"/>
    <property type="match status" value="2"/>
</dbReference>
<dbReference type="PANTHER" id="PTHR42878:SF15">
    <property type="entry name" value="BACTERIOPHYTOCHROME"/>
    <property type="match status" value="1"/>
</dbReference>
<evidence type="ECO:0000256" key="3">
    <source>
        <dbReference type="ARBA" id="ARBA00022553"/>
    </source>
</evidence>
<feature type="domain" description="PAC" evidence="11">
    <location>
        <begin position="245"/>
        <end position="297"/>
    </location>
</feature>
<keyword evidence="9" id="KW-1133">Transmembrane helix</keyword>
<keyword evidence="5" id="KW-0418">Kinase</keyword>
<dbReference type="SMART" id="SM00388">
    <property type="entry name" value="HisKA"/>
    <property type="match status" value="1"/>
</dbReference>
<name>A0AAW9QHR0_9BURK</name>
<dbReference type="Proteomes" id="UP001336250">
    <property type="component" value="Unassembled WGS sequence"/>
</dbReference>
<dbReference type="EMBL" id="JAZIBG010000049">
    <property type="protein sequence ID" value="MEF7616806.1"/>
    <property type="molecule type" value="Genomic_DNA"/>
</dbReference>
<dbReference type="SUPFAM" id="SSF47384">
    <property type="entry name" value="Homodimeric domain of signal transducing histidine kinase"/>
    <property type="match status" value="1"/>
</dbReference>
<dbReference type="GO" id="GO:0016020">
    <property type="term" value="C:membrane"/>
    <property type="evidence" value="ECO:0007669"/>
    <property type="project" value="UniProtKB-SubCell"/>
</dbReference>
<dbReference type="SMART" id="SM00086">
    <property type="entry name" value="PAC"/>
    <property type="match status" value="2"/>
</dbReference>
<comment type="catalytic activity">
    <reaction evidence="1">
        <text>ATP + protein L-histidine = ADP + protein N-phospho-L-histidine.</text>
        <dbReference type="EC" id="2.7.13.3"/>
    </reaction>
</comment>
<feature type="region of interest" description="Disordered" evidence="8">
    <location>
        <begin position="1"/>
        <end position="26"/>
    </location>
</feature>
<dbReference type="Pfam" id="PF13426">
    <property type="entry name" value="PAS_9"/>
    <property type="match status" value="2"/>
</dbReference>
<evidence type="ECO:0000256" key="9">
    <source>
        <dbReference type="SAM" id="Phobius"/>
    </source>
</evidence>
<dbReference type="CDD" id="cd00082">
    <property type="entry name" value="HisKA"/>
    <property type="match status" value="1"/>
</dbReference>
<dbReference type="PROSITE" id="PS50109">
    <property type="entry name" value="HIS_KIN"/>
    <property type="match status" value="1"/>
</dbReference>
<gene>
    <name evidence="12" type="ORF">V4F39_23025</name>
</gene>
<keyword evidence="12" id="KW-0067">ATP-binding</keyword>
<feature type="domain" description="Histidine kinase" evidence="10">
    <location>
        <begin position="454"/>
        <end position="666"/>
    </location>
</feature>
<evidence type="ECO:0000259" key="10">
    <source>
        <dbReference type="PROSITE" id="PS50109"/>
    </source>
</evidence>
<keyword evidence="12" id="KW-0547">Nucleotide-binding</keyword>
<dbReference type="GO" id="GO:0000155">
    <property type="term" value="F:phosphorelay sensor kinase activity"/>
    <property type="evidence" value="ECO:0007669"/>
    <property type="project" value="InterPro"/>
</dbReference>
<dbReference type="SUPFAM" id="SSF55785">
    <property type="entry name" value="PYP-like sensor domain (PAS domain)"/>
    <property type="match status" value="2"/>
</dbReference>
<dbReference type="Gene3D" id="3.30.565.10">
    <property type="entry name" value="Histidine kinase-like ATPase, C-terminal domain"/>
    <property type="match status" value="1"/>
</dbReference>
<dbReference type="InterPro" id="IPR000700">
    <property type="entry name" value="PAS-assoc_C"/>
</dbReference>
<dbReference type="CDD" id="cd00130">
    <property type="entry name" value="PAS"/>
    <property type="match status" value="2"/>
</dbReference>
<protein>
    <recommendedName>
        <fullName evidence="2">histidine kinase</fullName>
        <ecNumber evidence="2">2.7.13.3</ecNumber>
    </recommendedName>
</protein>
<dbReference type="PRINTS" id="PR00344">
    <property type="entry name" value="BCTRLSENSOR"/>
</dbReference>
<keyword evidence="7" id="KW-0175">Coiled coil</keyword>
<dbReference type="SUPFAM" id="SSF55874">
    <property type="entry name" value="ATPase domain of HSP90 chaperone/DNA topoisomerase II/histidine kinase"/>
    <property type="match status" value="1"/>
</dbReference>
<evidence type="ECO:0000256" key="5">
    <source>
        <dbReference type="ARBA" id="ARBA00022777"/>
    </source>
</evidence>
<evidence type="ECO:0000256" key="2">
    <source>
        <dbReference type="ARBA" id="ARBA00012438"/>
    </source>
</evidence>
<keyword evidence="3" id="KW-0597">Phosphoprotein</keyword>
<evidence type="ECO:0000256" key="6">
    <source>
        <dbReference type="ARBA" id="ARBA00023136"/>
    </source>
</evidence>
<keyword evidence="9" id="KW-0812">Transmembrane</keyword>
<feature type="coiled-coil region" evidence="7">
    <location>
        <begin position="427"/>
        <end position="461"/>
    </location>
</feature>
<dbReference type="EC" id="2.7.13.3" evidence="2"/>
<proteinExistence type="predicted"/>
<evidence type="ECO:0000256" key="4">
    <source>
        <dbReference type="ARBA" id="ARBA00022679"/>
    </source>
</evidence>
<dbReference type="Pfam" id="PF00512">
    <property type="entry name" value="HisKA"/>
    <property type="match status" value="1"/>
</dbReference>
<evidence type="ECO:0000256" key="8">
    <source>
        <dbReference type="SAM" id="MobiDB-lite"/>
    </source>
</evidence>
<keyword evidence="6 9" id="KW-0472">Membrane</keyword>
<dbReference type="GO" id="GO:0005524">
    <property type="term" value="F:ATP binding"/>
    <property type="evidence" value="ECO:0007669"/>
    <property type="project" value="UniProtKB-KW"/>
</dbReference>
<dbReference type="InterPro" id="IPR003661">
    <property type="entry name" value="HisK_dim/P_dom"/>
</dbReference>
<dbReference type="InterPro" id="IPR000014">
    <property type="entry name" value="PAS"/>
</dbReference>
<evidence type="ECO:0000259" key="11">
    <source>
        <dbReference type="PROSITE" id="PS50113"/>
    </source>
</evidence>
<evidence type="ECO:0000256" key="7">
    <source>
        <dbReference type="SAM" id="Coils"/>
    </source>
</evidence>
<comment type="caution">
    <text evidence="12">The sequence shown here is derived from an EMBL/GenBank/DDBJ whole genome shotgun (WGS) entry which is preliminary data.</text>
</comment>
<dbReference type="SMART" id="SM00387">
    <property type="entry name" value="HATPase_c"/>
    <property type="match status" value="1"/>
</dbReference>
<dbReference type="InterPro" id="IPR005467">
    <property type="entry name" value="His_kinase_dom"/>
</dbReference>
<dbReference type="InterPro" id="IPR050351">
    <property type="entry name" value="BphY/WalK/GraS-like"/>
</dbReference>
<dbReference type="InterPro" id="IPR003594">
    <property type="entry name" value="HATPase_dom"/>
</dbReference>
<sequence length="684" mass="76089">MSPLPHPRALGRLKAQQPGGDATTMPASELLAAGGDMVDTIVDPRLHPEPAAAPAPAGAARGPLPIAGFVALAVLMGGLSWAAIAGDLPSDVRLALWMAIGLSWLVLAFVLQRLLHRLTSAVDAVRRFAELLRTDDLPGAILALRADTTRGVPALHAASGEVQHLLGERERRWHARVRLSGDWYWETNAEMRITWVSEDLASHLKLGMEPQQLLGHTYDMVPFFLPPESGWAEFIACMRQRRPFRDVEIEVRRPGRSPVWIGLTGRARRDDEGYFIGYEGVGRDITEQRLAFRRLRASERRYAVMTALSADWYWETDDQHRFTEVGAIVGELLGDAGSRRFIGRTRWHAYADGASEEDWQRHRDDLDAHRPFGSFEYAVRVPGRSVRWVSVSGQPRHDEQGRFVGYQGVGRDITLRKRTEKLLLTRNAELERQVAVRTAALEQHNRDLEAFSRQLAHELRTPIGHVVGLADMLRSRAWERLADDEREWLMMQGRAAREMSHTVTALLELARSGSTPLVRELVDLSALARSVIGELPWIEREVPVEWQIEPGLQAHCSAPLARVVLVNLLGNAAKFTRDVPLPLVRMTSHGEPGVFVVQDNGVGFDAKRAARLFHPFQRLHPSEQFQGTGLGLSIVRRIVERHGGSVRAEAVVQGGARFFFSLGPGPAGPPHAGESTNDGLFRAT</sequence>
<dbReference type="RefSeq" id="WP_332292401.1">
    <property type="nucleotide sequence ID" value="NZ_JAZIBG010000049.1"/>
</dbReference>
<feature type="transmembrane region" description="Helical" evidence="9">
    <location>
        <begin position="92"/>
        <end position="111"/>
    </location>
</feature>
<dbReference type="Gene3D" id="1.10.287.130">
    <property type="match status" value="1"/>
</dbReference>
<dbReference type="InterPro" id="IPR036097">
    <property type="entry name" value="HisK_dim/P_sf"/>
</dbReference>
<dbReference type="PROSITE" id="PS50113">
    <property type="entry name" value="PAC"/>
    <property type="match status" value="2"/>
</dbReference>
<organism evidence="12 13">
    <name type="scientific">Aquincola agrisoli</name>
    <dbReference type="NCBI Taxonomy" id="3119538"/>
    <lineage>
        <taxon>Bacteria</taxon>
        <taxon>Pseudomonadati</taxon>
        <taxon>Pseudomonadota</taxon>
        <taxon>Betaproteobacteria</taxon>
        <taxon>Burkholderiales</taxon>
        <taxon>Sphaerotilaceae</taxon>
        <taxon>Aquincola</taxon>
    </lineage>
</organism>
<evidence type="ECO:0000313" key="13">
    <source>
        <dbReference type="Proteomes" id="UP001336250"/>
    </source>
</evidence>
<dbReference type="Pfam" id="PF02518">
    <property type="entry name" value="HATPase_c"/>
    <property type="match status" value="1"/>
</dbReference>
<dbReference type="InterPro" id="IPR035965">
    <property type="entry name" value="PAS-like_dom_sf"/>
</dbReference>
<feature type="region of interest" description="Disordered" evidence="8">
    <location>
        <begin position="664"/>
        <end position="684"/>
    </location>
</feature>
<evidence type="ECO:0000313" key="12">
    <source>
        <dbReference type="EMBL" id="MEF7616806.1"/>
    </source>
</evidence>
<keyword evidence="13" id="KW-1185">Reference proteome</keyword>
<keyword evidence="4" id="KW-0808">Transferase</keyword>
<feature type="domain" description="PAC" evidence="11">
    <location>
        <begin position="373"/>
        <end position="425"/>
    </location>
</feature>
<reference evidence="12 13" key="1">
    <citation type="submission" date="2024-02" db="EMBL/GenBank/DDBJ databases">
        <title>Genome sequence of Aquincola sp. MAHUQ-54.</title>
        <authorList>
            <person name="Huq M.A."/>
        </authorList>
    </citation>
    <scope>NUCLEOTIDE SEQUENCE [LARGE SCALE GENOMIC DNA]</scope>
    <source>
        <strain evidence="12 13">MAHUQ-54</strain>
    </source>
</reference>
<dbReference type="PANTHER" id="PTHR42878">
    <property type="entry name" value="TWO-COMPONENT HISTIDINE KINASE"/>
    <property type="match status" value="1"/>
</dbReference>
<dbReference type="AlphaFoldDB" id="A0AAW9QHR0"/>
<feature type="transmembrane region" description="Helical" evidence="9">
    <location>
        <begin position="66"/>
        <end position="86"/>
    </location>
</feature>
<dbReference type="GO" id="GO:0000156">
    <property type="term" value="F:phosphorelay response regulator activity"/>
    <property type="evidence" value="ECO:0007669"/>
    <property type="project" value="TreeGrafter"/>
</dbReference>
<dbReference type="InterPro" id="IPR036890">
    <property type="entry name" value="HATPase_C_sf"/>
</dbReference>
<evidence type="ECO:0000256" key="1">
    <source>
        <dbReference type="ARBA" id="ARBA00000085"/>
    </source>
</evidence>
<dbReference type="GO" id="GO:0007234">
    <property type="term" value="P:osmosensory signaling via phosphorelay pathway"/>
    <property type="evidence" value="ECO:0007669"/>
    <property type="project" value="TreeGrafter"/>
</dbReference>
<accession>A0AAW9QHR0</accession>